<gene>
    <name evidence="4" type="ORF">DDT56_00035</name>
</gene>
<dbReference type="PANTHER" id="PTHR36571:SF1">
    <property type="entry name" value="PROTEIN YGIW"/>
    <property type="match status" value="1"/>
</dbReference>
<proteinExistence type="predicted"/>
<dbReference type="InterPro" id="IPR036700">
    <property type="entry name" value="BOBF_sf"/>
</dbReference>
<keyword evidence="1 3" id="KW-0732">Signal</keyword>
<sequence>MKKTAAVFAIAALCSAPVFAAQSGGGFLDPNAKTTQQQPAQGGFSGPNGSVTTVAKAKDLKDDSWVTLRGNIEQRVGDEDYLFRDETGTITVEIDDKYWNGQSVSPQDKVELQGELDKGFNSAELDVKQVKKLQ</sequence>
<dbReference type="AlphaFoldDB" id="A0A2U1UCK9"/>
<accession>A0A2U1UCK9</accession>
<feature type="region of interest" description="Disordered" evidence="2">
    <location>
        <begin position="25"/>
        <end position="49"/>
    </location>
</feature>
<evidence type="ECO:0000256" key="1">
    <source>
        <dbReference type="ARBA" id="ARBA00022729"/>
    </source>
</evidence>
<feature type="chain" id="PRO_5015434436" evidence="3">
    <location>
        <begin position="21"/>
        <end position="134"/>
    </location>
</feature>
<dbReference type="NCBIfam" id="NF033674">
    <property type="entry name" value="stress_OB_fold"/>
    <property type="match status" value="1"/>
</dbReference>
<dbReference type="EMBL" id="QDKH01000001">
    <property type="protein sequence ID" value="PWC19405.1"/>
    <property type="molecule type" value="Genomic_DNA"/>
</dbReference>
<dbReference type="InterPro" id="IPR005220">
    <property type="entry name" value="CarO-like"/>
</dbReference>
<keyword evidence="5" id="KW-1185">Reference proteome</keyword>
<dbReference type="SUPFAM" id="SSF101756">
    <property type="entry name" value="Hypothetical protein YgiW"/>
    <property type="match status" value="1"/>
</dbReference>
<organism evidence="4 5">
    <name type="scientific">Brenneria corticis</name>
    <dbReference type="NCBI Taxonomy" id="2173106"/>
    <lineage>
        <taxon>Bacteria</taxon>
        <taxon>Pseudomonadati</taxon>
        <taxon>Pseudomonadota</taxon>
        <taxon>Gammaproteobacteria</taxon>
        <taxon>Enterobacterales</taxon>
        <taxon>Pectobacteriaceae</taxon>
        <taxon>Brenneria</taxon>
    </lineage>
</organism>
<name>A0A2U1UCK9_9GAMM</name>
<reference evidence="4 5" key="1">
    <citation type="submission" date="2018-04" db="EMBL/GenBank/DDBJ databases">
        <title>Brenneria corticis sp.nov.</title>
        <authorList>
            <person name="Li Y."/>
        </authorList>
    </citation>
    <scope>NUCLEOTIDE SEQUENCE [LARGE SCALE GENOMIC DNA]</scope>
    <source>
        <strain evidence="4 5">CFCC 11842</strain>
    </source>
</reference>
<evidence type="ECO:0000256" key="3">
    <source>
        <dbReference type="SAM" id="SignalP"/>
    </source>
</evidence>
<dbReference type="RefSeq" id="WP_136164486.1">
    <property type="nucleotide sequence ID" value="NZ_KZ819071.1"/>
</dbReference>
<evidence type="ECO:0000256" key="2">
    <source>
        <dbReference type="SAM" id="MobiDB-lite"/>
    </source>
</evidence>
<evidence type="ECO:0000313" key="5">
    <source>
        <dbReference type="Proteomes" id="UP000296159"/>
    </source>
</evidence>
<dbReference type="NCBIfam" id="TIGR00156">
    <property type="entry name" value="YgiW/YdeI family stress tolerance OB fold protein"/>
    <property type="match status" value="1"/>
</dbReference>
<protein>
    <submittedName>
        <fullName evidence="4">TIGR00156 family protein</fullName>
    </submittedName>
</protein>
<dbReference type="InterPro" id="IPR016052">
    <property type="entry name" value="YgiW/YdeI"/>
</dbReference>
<comment type="caution">
    <text evidence="4">The sequence shown here is derived from an EMBL/GenBank/DDBJ whole genome shotgun (WGS) entry which is preliminary data.</text>
</comment>
<evidence type="ECO:0000313" key="4">
    <source>
        <dbReference type="EMBL" id="PWC19405.1"/>
    </source>
</evidence>
<dbReference type="PANTHER" id="PTHR36571">
    <property type="entry name" value="PROTEIN YGIW"/>
    <property type="match status" value="1"/>
</dbReference>
<dbReference type="Gene3D" id="2.40.50.200">
    <property type="entry name" value="Bacterial OB-fold"/>
    <property type="match status" value="1"/>
</dbReference>
<dbReference type="Proteomes" id="UP000296159">
    <property type="component" value="Unassembled WGS sequence"/>
</dbReference>
<feature type="signal peptide" evidence="3">
    <location>
        <begin position="1"/>
        <end position="20"/>
    </location>
</feature>
<dbReference type="Pfam" id="PF04076">
    <property type="entry name" value="BOF"/>
    <property type="match status" value="1"/>
</dbReference>